<dbReference type="SUPFAM" id="SSF52058">
    <property type="entry name" value="L domain-like"/>
    <property type="match status" value="1"/>
</dbReference>
<accession>A0A383V7H8</accession>
<dbReference type="EMBL" id="FNXT01000153">
    <property type="protein sequence ID" value="SZX61547.1"/>
    <property type="molecule type" value="Genomic_DNA"/>
</dbReference>
<evidence type="ECO:0008006" key="3">
    <source>
        <dbReference type="Google" id="ProtNLM"/>
    </source>
</evidence>
<gene>
    <name evidence="1" type="ORF">BQ4739_LOCUS2061</name>
</gene>
<proteinExistence type="predicted"/>
<dbReference type="Proteomes" id="UP000256970">
    <property type="component" value="Unassembled WGS sequence"/>
</dbReference>
<dbReference type="AlphaFoldDB" id="A0A383V7H8"/>
<name>A0A383V7H8_TETOB</name>
<evidence type="ECO:0000313" key="1">
    <source>
        <dbReference type="EMBL" id="SZX61547.1"/>
    </source>
</evidence>
<protein>
    <recommendedName>
        <fullName evidence="3">F-box domain-containing protein</fullName>
    </recommendedName>
</protein>
<sequence>MAHHKHQQGTSAINLAALSIAFEHPAISTELWILCAAARSCKAWREAVQQCAACNTAVEVCLAQPLSDLCSFARWLPKHALLVKSSNITAPRWREQVDGLPWGLHLEAAQQLLQMALQMATAPPVAAAAAAAPPPLPAIAAEQITAPYQPQQLLQQSWQQQLVRLLAISSITMMCTKNNMLAALPAHSLTHLYLKTLEWPYGRLAFSAALTRLSNLQQLHLVYPDTEAGSCLTGLAQLTQLTLLELDCYYTEKSMLQQLLAQPLPLRVLRLQSAYWEDHLDLSHLTQLQEFSNKESCRTSGELNTSFPEQLQKLEAGPLHHEDDFQALLQLQQLQSLAFADYVGDPELLLRLAQLPALQQLAAVCLWRCCC</sequence>
<organism evidence="1 2">
    <name type="scientific">Tetradesmus obliquus</name>
    <name type="common">Green alga</name>
    <name type="synonym">Acutodesmus obliquus</name>
    <dbReference type="NCBI Taxonomy" id="3088"/>
    <lineage>
        <taxon>Eukaryota</taxon>
        <taxon>Viridiplantae</taxon>
        <taxon>Chlorophyta</taxon>
        <taxon>core chlorophytes</taxon>
        <taxon>Chlorophyceae</taxon>
        <taxon>CS clade</taxon>
        <taxon>Sphaeropleales</taxon>
        <taxon>Scenedesmaceae</taxon>
        <taxon>Tetradesmus</taxon>
    </lineage>
</organism>
<evidence type="ECO:0000313" key="2">
    <source>
        <dbReference type="Proteomes" id="UP000256970"/>
    </source>
</evidence>
<keyword evidence="2" id="KW-1185">Reference proteome</keyword>
<reference evidence="1 2" key="1">
    <citation type="submission" date="2016-10" db="EMBL/GenBank/DDBJ databases">
        <authorList>
            <person name="Cai Z."/>
        </authorList>
    </citation>
    <scope>NUCLEOTIDE SEQUENCE [LARGE SCALE GENOMIC DNA]</scope>
</reference>